<dbReference type="SUPFAM" id="SSF54171">
    <property type="entry name" value="DNA-binding domain"/>
    <property type="match status" value="1"/>
</dbReference>
<dbReference type="InterPro" id="IPR036955">
    <property type="entry name" value="AP2/ERF_dom_sf"/>
</dbReference>
<evidence type="ECO:0000256" key="4">
    <source>
        <dbReference type="ARBA" id="ARBA00023163"/>
    </source>
</evidence>
<comment type="caution">
    <text evidence="9">The sequence shown here is derived from an EMBL/GenBank/DDBJ whole genome shotgun (WGS) entry which is preliminary data.</text>
</comment>
<dbReference type="Gene3D" id="3.30.730.10">
    <property type="entry name" value="AP2/ERF domain"/>
    <property type="match status" value="1"/>
</dbReference>
<proteinExistence type="inferred from homology"/>
<comment type="subcellular location">
    <subcellularLocation>
        <location evidence="1">Nucleus</location>
    </subcellularLocation>
</comment>
<reference evidence="10" key="1">
    <citation type="journal article" date="2019" name="Nat. Commun.">
        <title>The genome of broomcorn millet.</title>
        <authorList>
            <person name="Zou C."/>
            <person name="Miki D."/>
            <person name="Li D."/>
            <person name="Tang Q."/>
            <person name="Xiao L."/>
            <person name="Rajput S."/>
            <person name="Deng P."/>
            <person name="Jia W."/>
            <person name="Huang R."/>
            <person name="Zhang M."/>
            <person name="Sun Y."/>
            <person name="Hu J."/>
            <person name="Fu X."/>
            <person name="Schnable P.S."/>
            <person name="Li F."/>
            <person name="Zhang H."/>
            <person name="Feng B."/>
            <person name="Zhu X."/>
            <person name="Liu R."/>
            <person name="Schnable J.C."/>
            <person name="Zhu J.-K."/>
            <person name="Zhang H."/>
        </authorList>
    </citation>
    <scope>NUCLEOTIDE SEQUENCE [LARGE SCALE GENOMIC DNA]</scope>
</reference>
<dbReference type="InterPro" id="IPR016177">
    <property type="entry name" value="DNA-bd_dom_sf"/>
</dbReference>
<dbReference type="CDD" id="cd00018">
    <property type="entry name" value="AP2"/>
    <property type="match status" value="1"/>
</dbReference>
<dbReference type="AlphaFoldDB" id="A0A3L6RGQ3"/>
<feature type="region of interest" description="Disordered" evidence="7">
    <location>
        <begin position="1"/>
        <end position="24"/>
    </location>
</feature>
<dbReference type="PROSITE" id="PS51032">
    <property type="entry name" value="AP2_ERF"/>
    <property type="match status" value="1"/>
</dbReference>
<organism evidence="9 10">
    <name type="scientific">Panicum miliaceum</name>
    <name type="common">Proso millet</name>
    <name type="synonym">Broomcorn millet</name>
    <dbReference type="NCBI Taxonomy" id="4540"/>
    <lineage>
        <taxon>Eukaryota</taxon>
        <taxon>Viridiplantae</taxon>
        <taxon>Streptophyta</taxon>
        <taxon>Embryophyta</taxon>
        <taxon>Tracheophyta</taxon>
        <taxon>Spermatophyta</taxon>
        <taxon>Magnoliopsida</taxon>
        <taxon>Liliopsida</taxon>
        <taxon>Poales</taxon>
        <taxon>Poaceae</taxon>
        <taxon>PACMAD clade</taxon>
        <taxon>Panicoideae</taxon>
        <taxon>Panicodae</taxon>
        <taxon>Paniceae</taxon>
        <taxon>Panicinae</taxon>
        <taxon>Panicum</taxon>
        <taxon>Panicum sect. Panicum</taxon>
    </lineage>
</organism>
<feature type="region of interest" description="Disordered" evidence="7">
    <location>
        <begin position="154"/>
        <end position="177"/>
    </location>
</feature>
<dbReference type="EMBL" id="PQIB02000008">
    <property type="protein sequence ID" value="RLN03252.1"/>
    <property type="molecule type" value="Genomic_DNA"/>
</dbReference>
<keyword evidence="10" id="KW-1185">Reference proteome</keyword>
<evidence type="ECO:0000256" key="6">
    <source>
        <dbReference type="ARBA" id="ARBA00024343"/>
    </source>
</evidence>
<keyword evidence="2" id="KW-0805">Transcription regulation</keyword>
<dbReference type="GO" id="GO:0005634">
    <property type="term" value="C:nucleus"/>
    <property type="evidence" value="ECO:0007669"/>
    <property type="project" value="UniProtKB-SubCell"/>
</dbReference>
<evidence type="ECO:0000256" key="5">
    <source>
        <dbReference type="ARBA" id="ARBA00023242"/>
    </source>
</evidence>
<dbReference type="FunFam" id="3.30.730.10:FF:000010">
    <property type="entry name" value="AP2-EREBP transcription factor"/>
    <property type="match status" value="1"/>
</dbReference>
<dbReference type="PANTHER" id="PTHR31241:SF5">
    <property type="entry name" value="OS08G0521600 PROTEIN"/>
    <property type="match status" value="1"/>
</dbReference>
<keyword evidence="3" id="KW-0238">DNA-binding</keyword>
<evidence type="ECO:0000313" key="10">
    <source>
        <dbReference type="Proteomes" id="UP000275267"/>
    </source>
</evidence>
<evidence type="ECO:0000256" key="3">
    <source>
        <dbReference type="ARBA" id="ARBA00023125"/>
    </source>
</evidence>
<dbReference type="PRINTS" id="PR00367">
    <property type="entry name" value="ETHRSPELEMNT"/>
</dbReference>
<dbReference type="PANTHER" id="PTHR31241">
    <property type="entry name" value="DEHYDRATION-RESPONSIVE ELEMENT-BINDING PROTEIN 2C"/>
    <property type="match status" value="1"/>
</dbReference>
<accession>A0A3L6RGQ3</accession>
<evidence type="ECO:0000256" key="7">
    <source>
        <dbReference type="SAM" id="MobiDB-lite"/>
    </source>
</evidence>
<sequence length="177" mass="18793">MARKAAQAQGVGGQHQPAAAARQLKRSPWKGVRARLWGGWAVEIRVPLSRQRLWVGAFETGRQAALAYDAALFCFYGEDLPRNRRYNFPAAPRPDIDETVRARLSVAAVKDVANKHARGLQLGGLGLVLSPPACAAAEPLQQAAAAAGPSAGAGAPAASYHGRNPNAEVETTLRLRL</sequence>
<dbReference type="GO" id="GO:0003700">
    <property type="term" value="F:DNA-binding transcription factor activity"/>
    <property type="evidence" value="ECO:0007669"/>
    <property type="project" value="InterPro"/>
</dbReference>
<evidence type="ECO:0000256" key="1">
    <source>
        <dbReference type="ARBA" id="ARBA00004123"/>
    </source>
</evidence>
<dbReference type="STRING" id="4540.A0A3L6RGQ3"/>
<comment type="similarity">
    <text evidence="6">Belongs to the AP2/ERF transcription factor family. ERF subfamily.</text>
</comment>
<gene>
    <name evidence="9" type="ORF">C2845_PM13G22480</name>
</gene>
<keyword evidence="4" id="KW-0804">Transcription</keyword>
<dbReference type="InterPro" id="IPR001471">
    <property type="entry name" value="AP2/ERF_dom"/>
</dbReference>
<dbReference type="GO" id="GO:0006950">
    <property type="term" value="P:response to stress"/>
    <property type="evidence" value="ECO:0007669"/>
    <property type="project" value="TreeGrafter"/>
</dbReference>
<keyword evidence="5" id="KW-0539">Nucleus</keyword>
<feature type="compositionally biased region" description="Low complexity" evidence="7">
    <location>
        <begin position="1"/>
        <end position="21"/>
    </location>
</feature>
<protein>
    <recommendedName>
        <fullName evidence="8">AP2/ERF domain-containing protein</fullName>
    </recommendedName>
</protein>
<feature type="domain" description="AP2/ERF" evidence="8">
    <location>
        <begin position="28"/>
        <end position="89"/>
    </location>
</feature>
<dbReference type="GO" id="GO:0045893">
    <property type="term" value="P:positive regulation of DNA-templated transcription"/>
    <property type="evidence" value="ECO:0007669"/>
    <property type="project" value="TreeGrafter"/>
</dbReference>
<evidence type="ECO:0000259" key="8">
    <source>
        <dbReference type="PROSITE" id="PS51032"/>
    </source>
</evidence>
<dbReference type="Proteomes" id="UP000275267">
    <property type="component" value="Unassembled WGS sequence"/>
</dbReference>
<dbReference type="SMART" id="SM00380">
    <property type="entry name" value="AP2"/>
    <property type="match status" value="1"/>
</dbReference>
<evidence type="ECO:0000256" key="2">
    <source>
        <dbReference type="ARBA" id="ARBA00023015"/>
    </source>
</evidence>
<evidence type="ECO:0000313" key="9">
    <source>
        <dbReference type="EMBL" id="RLN03252.1"/>
    </source>
</evidence>
<dbReference type="GO" id="GO:0000976">
    <property type="term" value="F:transcription cis-regulatory region binding"/>
    <property type="evidence" value="ECO:0007669"/>
    <property type="project" value="TreeGrafter"/>
</dbReference>
<dbReference type="OrthoDB" id="677684at2759"/>
<name>A0A3L6RGQ3_PANMI</name>